<dbReference type="RefSeq" id="WP_115450671.1">
    <property type="nucleotide sequence ID" value="NZ_QNQT01000001.1"/>
</dbReference>
<evidence type="ECO:0000313" key="2">
    <source>
        <dbReference type="Proteomes" id="UP000257144"/>
    </source>
</evidence>
<dbReference type="EMBL" id="QNQT01000001">
    <property type="protein sequence ID" value="RDU38756.1"/>
    <property type="molecule type" value="Genomic_DNA"/>
</dbReference>
<protein>
    <submittedName>
        <fullName evidence="1">Uncharacterized protein</fullName>
    </submittedName>
</protein>
<reference evidence="1 2" key="1">
    <citation type="submission" date="2018-07" db="EMBL/GenBank/DDBJ databases">
        <title>Bacillus sp. YLB-04 draft genome sequence.</title>
        <authorList>
            <person name="Yu L."/>
            <person name="Tang X."/>
        </authorList>
    </citation>
    <scope>NUCLEOTIDE SEQUENCE [LARGE SCALE GENOMIC DNA]</scope>
    <source>
        <strain evidence="1 2">YLB-04</strain>
    </source>
</reference>
<evidence type="ECO:0000313" key="1">
    <source>
        <dbReference type="EMBL" id="RDU38756.1"/>
    </source>
</evidence>
<dbReference type="AlphaFoldDB" id="A0A3D8GXG3"/>
<keyword evidence="2" id="KW-1185">Reference proteome</keyword>
<dbReference type="Proteomes" id="UP000257144">
    <property type="component" value="Unassembled WGS sequence"/>
</dbReference>
<proteinExistence type="predicted"/>
<name>A0A3D8GXG3_9BACI</name>
<gene>
    <name evidence="1" type="ORF">DRW41_04135</name>
</gene>
<dbReference type="OrthoDB" id="6401746at2"/>
<organism evidence="1 2">
    <name type="scientific">Neobacillus piezotolerans</name>
    <dbReference type="NCBI Taxonomy" id="2259171"/>
    <lineage>
        <taxon>Bacteria</taxon>
        <taxon>Bacillati</taxon>
        <taxon>Bacillota</taxon>
        <taxon>Bacilli</taxon>
        <taxon>Bacillales</taxon>
        <taxon>Bacillaceae</taxon>
        <taxon>Neobacillus</taxon>
    </lineage>
</organism>
<accession>A0A3D8GXG3</accession>
<comment type="caution">
    <text evidence="1">The sequence shown here is derived from an EMBL/GenBank/DDBJ whole genome shotgun (WGS) entry which is preliminary data.</text>
</comment>
<sequence>MANFFNLNSTSINLPYIYENLIVLLTQIIKGKNNFSDYDFAQWCDNFTIIFEDDEVSKNTEHVLLIAGDIECQWDLFLVNTYSIEELQKMDLT</sequence>